<dbReference type="EMBL" id="DF237637">
    <property type="protein sequence ID" value="GAQ90809.1"/>
    <property type="molecule type" value="Genomic_DNA"/>
</dbReference>
<accession>A0A1Y1IMX4</accession>
<organism evidence="2 3">
    <name type="scientific">Klebsormidium nitens</name>
    <name type="common">Green alga</name>
    <name type="synonym">Ulothrix nitens</name>
    <dbReference type="NCBI Taxonomy" id="105231"/>
    <lineage>
        <taxon>Eukaryota</taxon>
        <taxon>Viridiplantae</taxon>
        <taxon>Streptophyta</taxon>
        <taxon>Klebsormidiophyceae</taxon>
        <taxon>Klebsormidiales</taxon>
        <taxon>Klebsormidiaceae</taxon>
        <taxon>Klebsormidium</taxon>
    </lineage>
</organism>
<gene>
    <name evidence="2" type="ORF">KFL_006880010</name>
</gene>
<name>A0A1Y1IMX4_KLENI</name>
<feature type="region of interest" description="Disordered" evidence="1">
    <location>
        <begin position="1"/>
        <end position="51"/>
    </location>
</feature>
<evidence type="ECO:0000313" key="2">
    <source>
        <dbReference type="EMBL" id="GAQ90809.1"/>
    </source>
</evidence>
<evidence type="ECO:0000313" key="3">
    <source>
        <dbReference type="Proteomes" id="UP000054558"/>
    </source>
</evidence>
<proteinExistence type="predicted"/>
<feature type="compositionally biased region" description="Acidic residues" evidence="1">
    <location>
        <begin position="15"/>
        <end position="26"/>
    </location>
</feature>
<evidence type="ECO:0000256" key="1">
    <source>
        <dbReference type="SAM" id="MobiDB-lite"/>
    </source>
</evidence>
<protein>
    <submittedName>
        <fullName evidence="2">Uncharacterized protein</fullName>
    </submittedName>
</protein>
<dbReference type="AlphaFoldDB" id="A0A1Y1IMX4"/>
<dbReference type="Proteomes" id="UP000054558">
    <property type="component" value="Unassembled WGS sequence"/>
</dbReference>
<feature type="compositionally biased region" description="Basic and acidic residues" evidence="1">
    <location>
        <begin position="1"/>
        <end position="11"/>
    </location>
</feature>
<keyword evidence="3" id="KW-1185">Reference proteome</keyword>
<reference evidence="2 3" key="1">
    <citation type="journal article" date="2014" name="Nat. Commun.">
        <title>Klebsormidium flaccidum genome reveals primary factors for plant terrestrial adaptation.</title>
        <authorList>
            <person name="Hori K."/>
            <person name="Maruyama F."/>
            <person name="Fujisawa T."/>
            <person name="Togashi T."/>
            <person name="Yamamoto N."/>
            <person name="Seo M."/>
            <person name="Sato S."/>
            <person name="Yamada T."/>
            <person name="Mori H."/>
            <person name="Tajima N."/>
            <person name="Moriyama T."/>
            <person name="Ikeuchi M."/>
            <person name="Watanabe M."/>
            <person name="Wada H."/>
            <person name="Kobayashi K."/>
            <person name="Saito M."/>
            <person name="Masuda T."/>
            <person name="Sasaki-Sekimoto Y."/>
            <person name="Mashiguchi K."/>
            <person name="Awai K."/>
            <person name="Shimojima M."/>
            <person name="Masuda S."/>
            <person name="Iwai M."/>
            <person name="Nobusawa T."/>
            <person name="Narise T."/>
            <person name="Kondo S."/>
            <person name="Saito H."/>
            <person name="Sato R."/>
            <person name="Murakawa M."/>
            <person name="Ihara Y."/>
            <person name="Oshima-Yamada Y."/>
            <person name="Ohtaka K."/>
            <person name="Satoh M."/>
            <person name="Sonobe K."/>
            <person name="Ishii M."/>
            <person name="Ohtani R."/>
            <person name="Kanamori-Sato M."/>
            <person name="Honoki R."/>
            <person name="Miyazaki D."/>
            <person name="Mochizuki H."/>
            <person name="Umetsu J."/>
            <person name="Higashi K."/>
            <person name="Shibata D."/>
            <person name="Kamiya Y."/>
            <person name="Sato N."/>
            <person name="Nakamura Y."/>
            <person name="Tabata S."/>
            <person name="Ida S."/>
            <person name="Kurokawa K."/>
            <person name="Ohta H."/>
        </authorList>
    </citation>
    <scope>NUCLEOTIDE SEQUENCE [LARGE SCALE GENOMIC DNA]</scope>
    <source>
        <strain evidence="2 3">NIES-2285</strain>
    </source>
</reference>
<sequence length="158" mass="17072">MASDLRFHWESDPSSSEESEGEDIEGVEYAPRSVDGSNSGRSLEQFLRDEDSASIQGPSFYRALDNEKSFSPAQLPRGLSSLFGKKRPAAGYQPTSPFAWSYGSAFGKQTCVTRVPRNPKILTLLSFGAGCAALGVTSIKGLVCDTQYSATQSFCFSC</sequence>